<organism evidence="1 2">
    <name type="scientific">Bacillus cereus</name>
    <dbReference type="NCBI Taxonomy" id="1396"/>
    <lineage>
        <taxon>Bacteria</taxon>
        <taxon>Bacillati</taxon>
        <taxon>Bacillota</taxon>
        <taxon>Bacilli</taxon>
        <taxon>Bacillales</taxon>
        <taxon>Bacillaceae</taxon>
        <taxon>Bacillus</taxon>
        <taxon>Bacillus cereus group</taxon>
    </lineage>
</organism>
<evidence type="ECO:0000313" key="2">
    <source>
        <dbReference type="Proteomes" id="UP000222054"/>
    </source>
</evidence>
<evidence type="ECO:0000313" key="1">
    <source>
        <dbReference type="EMBL" id="PGM89706.1"/>
    </source>
</evidence>
<dbReference type="Proteomes" id="UP000222054">
    <property type="component" value="Unassembled WGS sequence"/>
</dbReference>
<dbReference type="RefSeq" id="WP_098778620.1">
    <property type="nucleotide sequence ID" value="NZ_NUHO01000103.1"/>
</dbReference>
<reference evidence="1 2" key="1">
    <citation type="submission" date="2017-09" db="EMBL/GenBank/DDBJ databases">
        <title>Large-scale bioinformatics analysis of Bacillus genomes uncovers conserved roles of natural products in bacterial physiology.</title>
        <authorList>
            <consortium name="Agbiome Team Llc"/>
            <person name="Bleich R.M."/>
            <person name="Grubbs K.J."/>
            <person name="Santa Maria K.C."/>
            <person name="Allen S.E."/>
            <person name="Farag S."/>
            <person name="Shank E.A."/>
            <person name="Bowers A."/>
        </authorList>
    </citation>
    <scope>NUCLEOTIDE SEQUENCE [LARGE SCALE GENOMIC DNA]</scope>
    <source>
        <strain evidence="1 2">AFS053130</strain>
    </source>
</reference>
<comment type="caution">
    <text evidence="1">The sequence shown here is derived from an EMBL/GenBank/DDBJ whole genome shotgun (WGS) entry which is preliminary data.</text>
</comment>
<protein>
    <submittedName>
        <fullName evidence="1">Uncharacterized protein</fullName>
    </submittedName>
</protein>
<dbReference type="EMBL" id="NUHO01000103">
    <property type="protein sequence ID" value="PGM89706.1"/>
    <property type="molecule type" value="Genomic_DNA"/>
</dbReference>
<name>A0A2B9DQE2_BACCE</name>
<proteinExistence type="predicted"/>
<gene>
    <name evidence="1" type="ORF">CN958_23500</name>
</gene>
<sequence length="63" mass="7142">MKVKISSTSYCYGEGYEELIINVSKEDLRIEHHSNNMTIVSNNGKSDNIIIKKGTLKLEIVEN</sequence>
<dbReference type="AlphaFoldDB" id="A0A2B9DQE2"/>
<accession>A0A2B9DQE2</accession>